<dbReference type="SUPFAM" id="SSF144083">
    <property type="entry name" value="Magnesium transport protein CorA, transmembrane region"/>
    <property type="match status" value="1"/>
</dbReference>
<evidence type="ECO:0000313" key="8">
    <source>
        <dbReference type="EMBL" id="KAJ3172772.1"/>
    </source>
</evidence>
<evidence type="ECO:0000313" key="9">
    <source>
        <dbReference type="Proteomes" id="UP001212152"/>
    </source>
</evidence>
<evidence type="ECO:0000256" key="1">
    <source>
        <dbReference type="ARBA" id="ARBA00004141"/>
    </source>
</evidence>
<dbReference type="GO" id="GO:0016020">
    <property type="term" value="C:membrane"/>
    <property type="evidence" value="ECO:0007669"/>
    <property type="project" value="UniProtKB-SubCell"/>
</dbReference>
<organism evidence="8 9">
    <name type="scientific">Geranomyces variabilis</name>
    <dbReference type="NCBI Taxonomy" id="109894"/>
    <lineage>
        <taxon>Eukaryota</taxon>
        <taxon>Fungi</taxon>
        <taxon>Fungi incertae sedis</taxon>
        <taxon>Chytridiomycota</taxon>
        <taxon>Chytridiomycota incertae sedis</taxon>
        <taxon>Chytridiomycetes</taxon>
        <taxon>Spizellomycetales</taxon>
        <taxon>Powellomycetaceae</taxon>
        <taxon>Geranomyces</taxon>
    </lineage>
</organism>
<protein>
    <submittedName>
        <fullName evidence="8">CorA metal ion transporter</fullName>
    </submittedName>
</protein>
<dbReference type="SUPFAM" id="SSF143865">
    <property type="entry name" value="CorA soluble domain-like"/>
    <property type="match status" value="1"/>
</dbReference>
<evidence type="ECO:0000256" key="7">
    <source>
        <dbReference type="SAM" id="Phobius"/>
    </source>
</evidence>
<dbReference type="PANTHER" id="PTHR21535">
    <property type="entry name" value="MAGNESIUM AND COBALT TRANSPORT PROTEIN/MITOCHONDRIAL IMPORT INNER MEMBRANE TRANSLOCASE SUBUNIT TIM8"/>
    <property type="match status" value="1"/>
</dbReference>
<dbReference type="InterPro" id="IPR045861">
    <property type="entry name" value="CorA_cytoplasmic_dom"/>
</dbReference>
<dbReference type="CDD" id="cd12829">
    <property type="entry name" value="Alr1p-like"/>
    <property type="match status" value="1"/>
</dbReference>
<dbReference type="InterPro" id="IPR002523">
    <property type="entry name" value="MgTranspt_CorA/ZnTranspt_ZntB"/>
</dbReference>
<dbReference type="InterPro" id="IPR044089">
    <property type="entry name" value="Alr1-like"/>
</dbReference>
<dbReference type="EMBL" id="JADGJQ010000077">
    <property type="protein sequence ID" value="KAJ3172772.1"/>
    <property type="molecule type" value="Genomic_DNA"/>
</dbReference>
<gene>
    <name evidence="8" type="primary">MNR2_2</name>
    <name evidence="8" type="ORF">HDU87_007860</name>
</gene>
<keyword evidence="3 7" id="KW-0812">Transmembrane</keyword>
<evidence type="ECO:0000256" key="3">
    <source>
        <dbReference type="ARBA" id="ARBA00022692"/>
    </source>
</evidence>
<dbReference type="Pfam" id="PF01544">
    <property type="entry name" value="CorA"/>
    <property type="match status" value="1"/>
</dbReference>
<dbReference type="GO" id="GO:0015095">
    <property type="term" value="F:magnesium ion transmembrane transporter activity"/>
    <property type="evidence" value="ECO:0007669"/>
    <property type="project" value="InterPro"/>
</dbReference>
<sequence length="527" mass="58529">MSASLLHRPSYQRGDSGAAAARRDTRPSIDTGPTVQEPLQMGSPVLCVPSVASPAGLDGSRSSGVQEPVNAAATSFFPPQNDGSPAALGGNAQSPDRGSPRRRSSTWLERDVEPMGTQETLGPRFQTGDDVRPNATENDSDADVCVAAPLVPAYGLDYEGIAEVLGSAADVAPKKGAWPTSADSSRVMFYSESTGDVRADSLETLKLPLGGDTLTELLQRQPFWIDVMDPSHSEMVTFSRLFGIHPLTTEDIQTEETREKCEPFMNYNFICIRTFDRDEDRGNYMQPVNVFIVVLRECVLSYHCKPIEHVRNVLKRIHQLKSYGLHESPDWVMYALLDDIVDGFMPLLKYVELEVDSIDDLVLILKESEQSDMLRRIGHARKKVMQLLRLISTKADVLKTVIKRCGERLPADSETSLYLGDIQDHAITMQQNLSHYEKTLARAHSNYLAQISIEITVASNRTNDVVMKMTAMASILLPLNVVTGLFGMNVTVPGREDPTLVWFFGIITVMLMMACLVYWWARHHKLV</sequence>
<dbReference type="Gene3D" id="3.30.460.20">
    <property type="entry name" value="CorA soluble domain-like"/>
    <property type="match status" value="1"/>
</dbReference>
<proteinExistence type="inferred from homology"/>
<feature type="region of interest" description="Disordered" evidence="6">
    <location>
        <begin position="1"/>
        <end position="140"/>
    </location>
</feature>
<keyword evidence="5 7" id="KW-0472">Membrane</keyword>
<comment type="caution">
    <text evidence="8">The sequence shown here is derived from an EMBL/GenBank/DDBJ whole genome shotgun (WGS) entry which is preliminary data.</text>
</comment>
<evidence type="ECO:0000256" key="4">
    <source>
        <dbReference type="ARBA" id="ARBA00022989"/>
    </source>
</evidence>
<evidence type="ECO:0000256" key="6">
    <source>
        <dbReference type="SAM" id="MobiDB-lite"/>
    </source>
</evidence>
<name>A0AAD5XPK8_9FUNG</name>
<dbReference type="PANTHER" id="PTHR21535:SF51">
    <property type="entry name" value="MANGANESE RESISTANCE PROTEIN MNR2"/>
    <property type="match status" value="1"/>
</dbReference>
<evidence type="ECO:0000256" key="5">
    <source>
        <dbReference type="ARBA" id="ARBA00023136"/>
    </source>
</evidence>
<dbReference type="Gene3D" id="1.20.58.340">
    <property type="entry name" value="Magnesium transport protein CorA, transmembrane region"/>
    <property type="match status" value="2"/>
</dbReference>
<accession>A0AAD5XPK8</accession>
<reference evidence="8" key="1">
    <citation type="submission" date="2020-05" db="EMBL/GenBank/DDBJ databases">
        <title>Phylogenomic resolution of chytrid fungi.</title>
        <authorList>
            <person name="Stajich J.E."/>
            <person name="Amses K."/>
            <person name="Simmons R."/>
            <person name="Seto K."/>
            <person name="Myers J."/>
            <person name="Bonds A."/>
            <person name="Quandt C.A."/>
            <person name="Barry K."/>
            <person name="Liu P."/>
            <person name="Grigoriev I."/>
            <person name="Longcore J.E."/>
            <person name="James T.Y."/>
        </authorList>
    </citation>
    <scope>NUCLEOTIDE SEQUENCE</scope>
    <source>
        <strain evidence="8">JEL0379</strain>
    </source>
</reference>
<dbReference type="AlphaFoldDB" id="A0AAD5XPK8"/>
<keyword evidence="9" id="KW-1185">Reference proteome</keyword>
<feature type="transmembrane region" description="Helical" evidence="7">
    <location>
        <begin position="469"/>
        <end position="488"/>
    </location>
</feature>
<keyword evidence="4 7" id="KW-1133">Transmembrane helix</keyword>
<comment type="subcellular location">
    <subcellularLocation>
        <location evidence="1">Membrane</location>
        <topology evidence="1">Multi-pass membrane protein</topology>
    </subcellularLocation>
</comment>
<dbReference type="Proteomes" id="UP001212152">
    <property type="component" value="Unassembled WGS sequence"/>
</dbReference>
<dbReference type="GO" id="GO:0010961">
    <property type="term" value="P:intracellular magnesium ion homeostasis"/>
    <property type="evidence" value="ECO:0007669"/>
    <property type="project" value="TreeGrafter"/>
</dbReference>
<comment type="similarity">
    <text evidence="2">Belongs to the CorA metal ion transporter (MIT) (TC 1.A.35) family.</text>
</comment>
<feature type="transmembrane region" description="Helical" evidence="7">
    <location>
        <begin position="500"/>
        <end position="521"/>
    </location>
</feature>
<evidence type="ECO:0000256" key="2">
    <source>
        <dbReference type="ARBA" id="ARBA00009765"/>
    </source>
</evidence>
<dbReference type="InterPro" id="IPR045863">
    <property type="entry name" value="CorA_TM1_TM2"/>
</dbReference>